<feature type="transmembrane region" description="Helical" evidence="8">
    <location>
        <begin position="98"/>
        <end position="117"/>
    </location>
</feature>
<dbReference type="GO" id="GO:0005886">
    <property type="term" value="C:plasma membrane"/>
    <property type="evidence" value="ECO:0007669"/>
    <property type="project" value="UniProtKB-SubCell"/>
</dbReference>
<proteinExistence type="inferred from homology"/>
<feature type="transmembrane region" description="Helical" evidence="8">
    <location>
        <begin position="338"/>
        <end position="356"/>
    </location>
</feature>
<evidence type="ECO:0000256" key="2">
    <source>
        <dbReference type="ARBA" id="ARBA00008821"/>
    </source>
</evidence>
<evidence type="ECO:0000256" key="1">
    <source>
        <dbReference type="ARBA" id="ARBA00004651"/>
    </source>
</evidence>
<sequence>MKTQEIKHSKSAVLGLQHLLAMYSGSILVPIMIAGALGYSTKELTYLISTDIFMCGIATFLQLQVNKYFGIGLPVVLGVAFQSVAPLSIIGAKHGSGAIFGSIIVSGLIVVLISGVFSKIRKFFPPLVTGSVITTIGLTLIPVAIGNMGNNSPKPELSSVILAVITILVILLIHALTTGFVRSIAILIGLIIGTVVAACLGLVDFAPIAQAPLLHIPTPFFFGKPIFDFSSILMMTIISLVSMVESTGVYLALSDITGDDISEIRLRNGYRAEGLAVALGGIFNTFPYTGFSQNVGLVQLSGIKTRRPIFYTAGFLMILGLLPKFGACAQIIPAPVLGGAMLVMFGMVTIQGIRMLGRVDFENEHNLLIAAMAVASGVGFNGTTLFQALPDTVEMFLNNGIVMATLVAIILNLIFNREKD</sequence>
<dbReference type="PANTHER" id="PTHR42810:SF4">
    <property type="entry name" value="URIC ACID TRANSPORTER UACT"/>
    <property type="match status" value="1"/>
</dbReference>
<keyword evidence="4" id="KW-1003">Cell membrane</keyword>
<feature type="transmembrane region" description="Helical" evidence="8">
    <location>
        <begin position="368"/>
        <end position="389"/>
    </location>
</feature>
<name>A0A224XDM8_9LACT</name>
<keyword evidence="10" id="KW-1185">Reference proteome</keyword>
<evidence type="ECO:0000256" key="8">
    <source>
        <dbReference type="SAM" id="Phobius"/>
    </source>
</evidence>
<evidence type="ECO:0000256" key="6">
    <source>
        <dbReference type="ARBA" id="ARBA00022989"/>
    </source>
</evidence>
<dbReference type="NCBIfam" id="TIGR03173">
    <property type="entry name" value="pbuX"/>
    <property type="match status" value="1"/>
</dbReference>
<organism evidence="9 10">
    <name type="scientific">Pseudolactococcus reticulitermitis</name>
    <dbReference type="NCBI Taxonomy" id="2025039"/>
    <lineage>
        <taxon>Bacteria</taxon>
        <taxon>Bacillati</taxon>
        <taxon>Bacillota</taxon>
        <taxon>Bacilli</taxon>
        <taxon>Lactobacillales</taxon>
        <taxon>Streptococcaceae</taxon>
        <taxon>Pseudolactococcus</taxon>
    </lineage>
</organism>
<dbReference type="InterPro" id="IPR006042">
    <property type="entry name" value="Xan_ur_permease"/>
</dbReference>
<gene>
    <name evidence="9" type="ORF">RsY01_1346</name>
</gene>
<dbReference type="PANTHER" id="PTHR42810">
    <property type="entry name" value="PURINE PERMEASE C1399.01C-RELATED"/>
    <property type="match status" value="1"/>
</dbReference>
<accession>A0A224XDM8</accession>
<evidence type="ECO:0000256" key="7">
    <source>
        <dbReference type="ARBA" id="ARBA00023136"/>
    </source>
</evidence>
<dbReference type="RefSeq" id="WP_094784793.1">
    <property type="nucleotide sequence ID" value="NZ_BEDT01000003.1"/>
</dbReference>
<feature type="transmembrane region" description="Helical" evidence="8">
    <location>
        <begin position="184"/>
        <end position="209"/>
    </location>
</feature>
<dbReference type="InterPro" id="IPR017588">
    <property type="entry name" value="UacT-like"/>
</dbReference>
<comment type="subcellular location">
    <subcellularLocation>
        <location evidence="1">Cell membrane</location>
        <topology evidence="1">Multi-pass membrane protein</topology>
    </subcellularLocation>
</comment>
<dbReference type="Proteomes" id="UP000218689">
    <property type="component" value="Unassembled WGS sequence"/>
</dbReference>
<feature type="transmembrane region" description="Helical" evidence="8">
    <location>
        <begin position="157"/>
        <end position="177"/>
    </location>
</feature>
<feature type="transmembrane region" description="Helical" evidence="8">
    <location>
        <begin position="68"/>
        <end position="92"/>
    </location>
</feature>
<evidence type="ECO:0000256" key="5">
    <source>
        <dbReference type="ARBA" id="ARBA00022692"/>
    </source>
</evidence>
<evidence type="ECO:0000313" key="9">
    <source>
        <dbReference type="EMBL" id="GAX47745.1"/>
    </source>
</evidence>
<comment type="caution">
    <text evidence="9">The sequence shown here is derived from an EMBL/GenBank/DDBJ whole genome shotgun (WGS) entry which is preliminary data.</text>
</comment>
<feature type="transmembrane region" description="Helical" evidence="8">
    <location>
        <begin position="395"/>
        <end position="415"/>
    </location>
</feature>
<dbReference type="NCBIfam" id="NF037981">
    <property type="entry name" value="NCS2_1"/>
    <property type="match status" value="1"/>
</dbReference>
<evidence type="ECO:0000313" key="10">
    <source>
        <dbReference type="Proteomes" id="UP000218689"/>
    </source>
</evidence>
<reference evidence="10" key="1">
    <citation type="submission" date="2017-08" db="EMBL/GenBank/DDBJ databases">
        <title>Draft genome sequence of Lactococcus sp. strain Rs-Y01, isolated from the gut of the lower termite Reticulitermes speratus.</title>
        <authorList>
            <person name="Ohkuma M."/>
            <person name="Yuki M."/>
        </authorList>
    </citation>
    <scope>NUCLEOTIDE SEQUENCE [LARGE SCALE GENOMIC DNA]</scope>
    <source>
        <strain evidence="10">Rs-Y01</strain>
    </source>
</reference>
<dbReference type="AlphaFoldDB" id="A0A224XDM8"/>
<dbReference type="NCBIfam" id="TIGR00801">
    <property type="entry name" value="ncs2"/>
    <property type="match status" value="1"/>
</dbReference>
<keyword evidence="5 8" id="KW-0812">Transmembrane</keyword>
<feature type="transmembrane region" description="Helical" evidence="8">
    <location>
        <begin position="229"/>
        <end position="253"/>
    </location>
</feature>
<dbReference type="OrthoDB" id="9805749at2"/>
<keyword evidence="6 8" id="KW-1133">Transmembrane helix</keyword>
<evidence type="ECO:0000256" key="3">
    <source>
        <dbReference type="ARBA" id="ARBA00022448"/>
    </source>
</evidence>
<protein>
    <submittedName>
        <fullName evidence="9">Xanthine permease</fullName>
    </submittedName>
</protein>
<comment type="similarity">
    <text evidence="2">Belongs to the nucleobase:cation symporter-2 (NCS2) (TC 2.A.40) family.</text>
</comment>
<dbReference type="InterPro" id="IPR006043">
    <property type="entry name" value="NCS2"/>
</dbReference>
<dbReference type="GO" id="GO:0042907">
    <property type="term" value="F:xanthine transmembrane transporter activity"/>
    <property type="evidence" value="ECO:0007669"/>
    <property type="project" value="TreeGrafter"/>
</dbReference>
<keyword evidence="3" id="KW-0813">Transport</keyword>
<dbReference type="PROSITE" id="PS01116">
    <property type="entry name" value="XANTH_URACIL_PERMASE"/>
    <property type="match status" value="1"/>
</dbReference>
<keyword evidence="7 8" id="KW-0472">Membrane</keyword>
<feature type="transmembrane region" description="Helical" evidence="8">
    <location>
        <begin position="124"/>
        <end position="145"/>
    </location>
</feature>
<evidence type="ECO:0000256" key="4">
    <source>
        <dbReference type="ARBA" id="ARBA00022475"/>
    </source>
</evidence>
<feature type="transmembrane region" description="Helical" evidence="8">
    <location>
        <begin position="12"/>
        <end position="38"/>
    </location>
</feature>
<dbReference type="Pfam" id="PF00860">
    <property type="entry name" value="Xan_ur_permease"/>
    <property type="match status" value="1"/>
</dbReference>
<feature type="transmembrane region" description="Helical" evidence="8">
    <location>
        <begin position="44"/>
        <end position="61"/>
    </location>
</feature>
<dbReference type="EMBL" id="BEDT01000003">
    <property type="protein sequence ID" value="GAX47745.1"/>
    <property type="molecule type" value="Genomic_DNA"/>
</dbReference>